<gene>
    <name evidence="4" type="ORF">Ddye_003245</name>
</gene>
<feature type="chain" id="PRO_5042037231" description="RNase H type-1 domain-containing protein" evidence="1">
    <location>
        <begin position="17"/>
        <end position="274"/>
    </location>
</feature>
<feature type="domain" description="Reverse transcriptase zinc-binding" evidence="3">
    <location>
        <begin position="13"/>
        <end position="79"/>
    </location>
</feature>
<dbReference type="Proteomes" id="UP001280121">
    <property type="component" value="Unassembled WGS sequence"/>
</dbReference>
<dbReference type="InterPro" id="IPR052929">
    <property type="entry name" value="RNase_H-like_EbsB-rel"/>
</dbReference>
<dbReference type="PANTHER" id="PTHR47074">
    <property type="entry name" value="BNAC02G40300D PROTEIN"/>
    <property type="match status" value="1"/>
</dbReference>
<dbReference type="Pfam" id="PF13456">
    <property type="entry name" value="RVT_3"/>
    <property type="match status" value="1"/>
</dbReference>
<protein>
    <recommendedName>
        <fullName evidence="6">RNase H type-1 domain-containing protein</fullName>
    </recommendedName>
</protein>
<dbReference type="GO" id="GO:0004523">
    <property type="term" value="F:RNA-DNA hybrid ribonuclease activity"/>
    <property type="evidence" value="ECO:0007669"/>
    <property type="project" value="InterPro"/>
</dbReference>
<dbReference type="CDD" id="cd06222">
    <property type="entry name" value="RNase_H_like"/>
    <property type="match status" value="1"/>
</dbReference>
<dbReference type="Pfam" id="PF13966">
    <property type="entry name" value="zf-RVT"/>
    <property type="match status" value="1"/>
</dbReference>
<dbReference type="InterPro" id="IPR044730">
    <property type="entry name" value="RNase_H-like_dom_plant"/>
</dbReference>
<evidence type="ECO:0008006" key="6">
    <source>
        <dbReference type="Google" id="ProtNLM"/>
    </source>
</evidence>
<evidence type="ECO:0000256" key="1">
    <source>
        <dbReference type="SAM" id="SignalP"/>
    </source>
</evidence>
<evidence type="ECO:0000313" key="5">
    <source>
        <dbReference type="Proteomes" id="UP001280121"/>
    </source>
</evidence>
<feature type="signal peptide" evidence="1">
    <location>
        <begin position="1"/>
        <end position="16"/>
    </location>
</feature>
<dbReference type="PANTHER" id="PTHR47074:SF48">
    <property type="entry name" value="POLYNUCLEOTIDYL TRANSFERASE, RIBONUCLEASE H-LIKE SUPERFAMILY PROTEIN"/>
    <property type="match status" value="1"/>
</dbReference>
<evidence type="ECO:0000259" key="3">
    <source>
        <dbReference type="Pfam" id="PF13966"/>
    </source>
</evidence>
<keyword evidence="1" id="KW-0732">Signal</keyword>
<keyword evidence="5" id="KW-1185">Reference proteome</keyword>
<dbReference type="GO" id="GO:0003676">
    <property type="term" value="F:nucleic acid binding"/>
    <property type="evidence" value="ECO:0007669"/>
    <property type="project" value="InterPro"/>
</dbReference>
<dbReference type="InterPro" id="IPR026960">
    <property type="entry name" value="RVT-Znf"/>
</dbReference>
<evidence type="ECO:0000259" key="2">
    <source>
        <dbReference type="Pfam" id="PF13456"/>
    </source>
</evidence>
<organism evidence="4 5">
    <name type="scientific">Dipteronia dyeriana</name>
    <dbReference type="NCBI Taxonomy" id="168575"/>
    <lineage>
        <taxon>Eukaryota</taxon>
        <taxon>Viridiplantae</taxon>
        <taxon>Streptophyta</taxon>
        <taxon>Embryophyta</taxon>
        <taxon>Tracheophyta</taxon>
        <taxon>Spermatophyta</taxon>
        <taxon>Magnoliopsida</taxon>
        <taxon>eudicotyledons</taxon>
        <taxon>Gunneridae</taxon>
        <taxon>Pentapetalae</taxon>
        <taxon>rosids</taxon>
        <taxon>malvids</taxon>
        <taxon>Sapindales</taxon>
        <taxon>Sapindaceae</taxon>
        <taxon>Hippocastanoideae</taxon>
        <taxon>Acereae</taxon>
        <taxon>Dipteronia</taxon>
    </lineage>
</organism>
<sequence length="274" mass="30634">MVLVVLAGLGLQSSVSWWKALCRIDVPHKIKVFLWRTCNHWLPNGANLAKRGVHVDVTCASCSKCPETTINALWGCAKLKEVRVDMKGLWWDNNLQFLDFLISAIQSLRDDDLPLFGVVLWRIWFTRNQLIPSNTVTDLKNVMAWSTGFMAAYKAVNASVVDDQRCLGTIEEARWRPPTEPMYKINTYASIQTQSNCVGVGIVIRDRSGWVMGSSAQHIQACFAPLIAEAITILQGIEFARDMGVLPVMVESDALGVVTYINDGTLSLLMLVWF</sequence>
<accession>A0AAD9XSI6</accession>
<comment type="caution">
    <text evidence="4">The sequence shown here is derived from an EMBL/GenBank/DDBJ whole genome shotgun (WGS) entry which is preliminary data.</text>
</comment>
<proteinExistence type="predicted"/>
<dbReference type="InterPro" id="IPR002156">
    <property type="entry name" value="RNaseH_domain"/>
</dbReference>
<dbReference type="AlphaFoldDB" id="A0AAD9XSI6"/>
<feature type="domain" description="RNase H type-1" evidence="2">
    <location>
        <begin position="189"/>
        <end position="265"/>
    </location>
</feature>
<dbReference type="EMBL" id="JANJYI010000001">
    <property type="protein sequence ID" value="KAK2664671.1"/>
    <property type="molecule type" value="Genomic_DNA"/>
</dbReference>
<reference evidence="4" key="1">
    <citation type="journal article" date="2023" name="Plant J.">
        <title>Genome sequences and population genomics provide insights into the demographic history, inbreeding, and mutation load of two 'living fossil' tree species of Dipteronia.</title>
        <authorList>
            <person name="Feng Y."/>
            <person name="Comes H.P."/>
            <person name="Chen J."/>
            <person name="Zhu S."/>
            <person name="Lu R."/>
            <person name="Zhang X."/>
            <person name="Li P."/>
            <person name="Qiu J."/>
            <person name="Olsen K.M."/>
            <person name="Qiu Y."/>
        </authorList>
    </citation>
    <scope>NUCLEOTIDE SEQUENCE</scope>
    <source>
        <strain evidence="4">KIB01</strain>
    </source>
</reference>
<name>A0AAD9XSI6_9ROSI</name>
<evidence type="ECO:0000313" key="4">
    <source>
        <dbReference type="EMBL" id="KAK2664671.1"/>
    </source>
</evidence>